<keyword evidence="2" id="KW-0732">Signal</keyword>
<evidence type="ECO:0000256" key="4">
    <source>
        <dbReference type="ARBA" id="ARBA00023136"/>
    </source>
</evidence>
<evidence type="ECO:0000256" key="1">
    <source>
        <dbReference type="ARBA" id="ARBA00004370"/>
    </source>
</evidence>
<proteinExistence type="predicted"/>
<gene>
    <name evidence="6" type="ORF">SLEP1_g51238</name>
</gene>
<dbReference type="Pfam" id="PF00560">
    <property type="entry name" value="LRR_1"/>
    <property type="match status" value="2"/>
</dbReference>
<dbReference type="PANTHER" id="PTHR45974">
    <property type="entry name" value="RECEPTOR-LIKE PROTEIN 55"/>
    <property type="match status" value="1"/>
</dbReference>
<dbReference type="AlphaFoldDB" id="A0AAV5M414"/>
<evidence type="ECO:0000256" key="2">
    <source>
        <dbReference type="ARBA" id="ARBA00022729"/>
    </source>
</evidence>
<name>A0AAV5M414_9ROSI</name>
<keyword evidence="5" id="KW-0325">Glycoprotein</keyword>
<evidence type="ECO:0000313" key="7">
    <source>
        <dbReference type="Proteomes" id="UP001054252"/>
    </source>
</evidence>
<keyword evidence="3" id="KW-0677">Repeat</keyword>
<dbReference type="Gene3D" id="3.80.10.10">
    <property type="entry name" value="Ribonuclease Inhibitor"/>
    <property type="match status" value="1"/>
</dbReference>
<organism evidence="6 7">
    <name type="scientific">Rubroshorea leprosula</name>
    <dbReference type="NCBI Taxonomy" id="152421"/>
    <lineage>
        <taxon>Eukaryota</taxon>
        <taxon>Viridiplantae</taxon>
        <taxon>Streptophyta</taxon>
        <taxon>Embryophyta</taxon>
        <taxon>Tracheophyta</taxon>
        <taxon>Spermatophyta</taxon>
        <taxon>Magnoliopsida</taxon>
        <taxon>eudicotyledons</taxon>
        <taxon>Gunneridae</taxon>
        <taxon>Pentapetalae</taxon>
        <taxon>rosids</taxon>
        <taxon>malvids</taxon>
        <taxon>Malvales</taxon>
        <taxon>Dipterocarpaceae</taxon>
        <taxon>Rubroshorea</taxon>
    </lineage>
</organism>
<evidence type="ECO:0000256" key="5">
    <source>
        <dbReference type="ARBA" id="ARBA00023180"/>
    </source>
</evidence>
<protein>
    <submittedName>
        <fullName evidence="6">Uncharacterized protein</fullName>
    </submittedName>
</protein>
<dbReference type="SUPFAM" id="SSF52058">
    <property type="entry name" value="L domain-like"/>
    <property type="match status" value="1"/>
</dbReference>
<dbReference type="InterPro" id="IPR001611">
    <property type="entry name" value="Leu-rich_rpt"/>
</dbReference>
<reference evidence="6 7" key="1">
    <citation type="journal article" date="2021" name="Commun. Biol.">
        <title>The genome of Shorea leprosula (Dipterocarpaceae) highlights the ecological relevance of drought in aseasonal tropical rainforests.</title>
        <authorList>
            <person name="Ng K.K.S."/>
            <person name="Kobayashi M.J."/>
            <person name="Fawcett J.A."/>
            <person name="Hatakeyama M."/>
            <person name="Paape T."/>
            <person name="Ng C.H."/>
            <person name="Ang C.C."/>
            <person name="Tnah L.H."/>
            <person name="Lee C.T."/>
            <person name="Nishiyama T."/>
            <person name="Sese J."/>
            <person name="O'Brien M.J."/>
            <person name="Copetti D."/>
            <person name="Mohd Noor M.I."/>
            <person name="Ong R.C."/>
            <person name="Putra M."/>
            <person name="Sireger I.Z."/>
            <person name="Indrioko S."/>
            <person name="Kosugi Y."/>
            <person name="Izuno A."/>
            <person name="Isagi Y."/>
            <person name="Lee S.L."/>
            <person name="Shimizu K.K."/>
        </authorList>
    </citation>
    <scope>NUCLEOTIDE SEQUENCE [LARGE SCALE GENOMIC DNA]</scope>
    <source>
        <strain evidence="6">214</strain>
    </source>
</reference>
<accession>A0AAV5M414</accession>
<dbReference type="InterPro" id="IPR032675">
    <property type="entry name" value="LRR_dom_sf"/>
</dbReference>
<sequence length="73" mass="7883">MSQLDNNNFDGATIPRSFGNIPTLLKLSLKNCNLQGSIPDLSGIPNLGYLELSSNQLSGSLPTNKLFENITTM</sequence>
<evidence type="ECO:0000256" key="3">
    <source>
        <dbReference type="ARBA" id="ARBA00022737"/>
    </source>
</evidence>
<dbReference type="Proteomes" id="UP001054252">
    <property type="component" value="Unassembled WGS sequence"/>
</dbReference>
<comment type="caution">
    <text evidence="6">The sequence shown here is derived from an EMBL/GenBank/DDBJ whole genome shotgun (WGS) entry which is preliminary data.</text>
</comment>
<dbReference type="GO" id="GO:0016020">
    <property type="term" value="C:membrane"/>
    <property type="evidence" value="ECO:0007669"/>
    <property type="project" value="UniProtKB-SubCell"/>
</dbReference>
<keyword evidence="7" id="KW-1185">Reference proteome</keyword>
<evidence type="ECO:0000313" key="6">
    <source>
        <dbReference type="EMBL" id="GKV44009.1"/>
    </source>
</evidence>
<dbReference type="EMBL" id="BPVZ01000175">
    <property type="protein sequence ID" value="GKV44009.1"/>
    <property type="molecule type" value="Genomic_DNA"/>
</dbReference>
<keyword evidence="4" id="KW-0472">Membrane</keyword>
<comment type="subcellular location">
    <subcellularLocation>
        <location evidence="1">Membrane</location>
    </subcellularLocation>
</comment>
<dbReference type="PANTHER" id="PTHR45974:SF134">
    <property type="entry name" value="OS01G0960400 PROTEIN"/>
    <property type="match status" value="1"/>
</dbReference>